<reference evidence="1 2" key="1">
    <citation type="submission" date="2018-12" db="EMBL/GenBank/DDBJ databases">
        <title>Flavobacterium sp. nov., isolated from glacier ice.</title>
        <authorList>
            <person name="Liu Q."/>
            <person name="Xin Y.-H."/>
        </authorList>
    </citation>
    <scope>NUCLEOTIDE SEQUENCE [LARGE SCALE GENOMIC DNA]</scope>
    <source>
        <strain evidence="1 2">RB1N8</strain>
    </source>
</reference>
<accession>A0A432CDV0</accession>
<dbReference type="EMBL" id="RYDJ01000044">
    <property type="protein sequence ID" value="RTZ00453.1"/>
    <property type="molecule type" value="Genomic_DNA"/>
</dbReference>
<protein>
    <submittedName>
        <fullName evidence="1">Uncharacterized protein</fullName>
    </submittedName>
</protein>
<sequence length="66" mass="7538">MRELIKESIELIKKKALFNQTSNDIPFSSLCQESRMLLTIANEKLNSDDELITEIARVINILCNGQ</sequence>
<dbReference type="RefSeq" id="WP_126563083.1">
    <property type="nucleotide sequence ID" value="NZ_RYDJ01000044.1"/>
</dbReference>
<comment type="caution">
    <text evidence="1">The sequence shown here is derived from an EMBL/GenBank/DDBJ whole genome shotgun (WGS) entry which is preliminary data.</text>
</comment>
<organism evidence="1 2">
    <name type="scientific">Flavobacterium bomense</name>
    <dbReference type="NCBI Taxonomy" id="2497483"/>
    <lineage>
        <taxon>Bacteria</taxon>
        <taxon>Pseudomonadati</taxon>
        <taxon>Bacteroidota</taxon>
        <taxon>Flavobacteriia</taxon>
        <taxon>Flavobacteriales</taxon>
        <taxon>Flavobacteriaceae</taxon>
        <taxon>Flavobacterium</taxon>
    </lineage>
</organism>
<keyword evidence="2" id="KW-1185">Reference proteome</keyword>
<gene>
    <name evidence="1" type="ORF">EKL98_15340</name>
</gene>
<dbReference type="AlphaFoldDB" id="A0A432CDV0"/>
<evidence type="ECO:0000313" key="2">
    <source>
        <dbReference type="Proteomes" id="UP000280825"/>
    </source>
</evidence>
<name>A0A432CDV0_9FLAO</name>
<evidence type="ECO:0000313" key="1">
    <source>
        <dbReference type="EMBL" id="RTZ00453.1"/>
    </source>
</evidence>
<proteinExistence type="predicted"/>
<dbReference type="Proteomes" id="UP000280825">
    <property type="component" value="Unassembled WGS sequence"/>
</dbReference>